<evidence type="ECO:0000313" key="1">
    <source>
        <dbReference type="EMBL" id="ACJ27138.1"/>
    </source>
</evidence>
<reference evidence="1 2" key="1">
    <citation type="journal article" date="2008" name="PLoS ONE">
        <title>Environmental adaptation: genomic analysis of the piezotolerant and psychrotolerant deep-sea iron reducing bacterium Shewanella piezotolerans WP3.</title>
        <authorList>
            <person name="Wang F."/>
            <person name="Wang J."/>
            <person name="Jian H."/>
            <person name="Zhang B."/>
            <person name="Li S."/>
            <person name="Wang F."/>
            <person name="Zeng X."/>
            <person name="Gao L."/>
            <person name="Bartlett D.H."/>
            <person name="Yu J."/>
            <person name="Hu S."/>
            <person name="Xiao X."/>
        </authorList>
    </citation>
    <scope>NUCLEOTIDE SEQUENCE [LARGE SCALE GENOMIC DNA]</scope>
    <source>
        <strain evidence="2">WP3 / JCM 13877</strain>
    </source>
</reference>
<sequence length="31" mass="3523">MEIDLRNSSGFLGIRQGHSEMGGWQLKAKEF</sequence>
<dbReference type="EMBL" id="CP000472">
    <property type="protein sequence ID" value="ACJ27138.1"/>
    <property type="molecule type" value="Genomic_DNA"/>
</dbReference>
<dbReference type="KEGG" id="swp:swp_0301"/>
<dbReference type="AlphaFoldDB" id="B8CHL3"/>
<name>B8CHL3_SHEPW</name>
<gene>
    <name evidence="1" type="ordered locus">swp_0301</name>
</gene>
<organism evidence="1 2">
    <name type="scientific">Shewanella piezotolerans (strain WP3 / JCM 13877)</name>
    <dbReference type="NCBI Taxonomy" id="225849"/>
    <lineage>
        <taxon>Bacteria</taxon>
        <taxon>Pseudomonadati</taxon>
        <taxon>Pseudomonadota</taxon>
        <taxon>Gammaproteobacteria</taxon>
        <taxon>Alteromonadales</taxon>
        <taxon>Shewanellaceae</taxon>
        <taxon>Shewanella</taxon>
    </lineage>
</organism>
<protein>
    <submittedName>
        <fullName evidence="1">Uncharacterized protein</fullName>
    </submittedName>
</protein>
<accession>B8CHL3</accession>
<dbReference type="HOGENOM" id="CLU_3398416_0_0_6"/>
<evidence type="ECO:0000313" key="2">
    <source>
        <dbReference type="Proteomes" id="UP000000753"/>
    </source>
</evidence>
<dbReference type="Proteomes" id="UP000000753">
    <property type="component" value="Chromosome"/>
</dbReference>
<proteinExistence type="predicted"/>
<keyword evidence="2" id="KW-1185">Reference proteome</keyword>